<dbReference type="PROSITE" id="PS00770">
    <property type="entry name" value="AA_TRANSFER_CLASS_4"/>
    <property type="match status" value="1"/>
</dbReference>
<dbReference type="NCBIfam" id="NF005146">
    <property type="entry name" value="PRK06606.1"/>
    <property type="match status" value="1"/>
</dbReference>
<comment type="catalytic activity">
    <reaction evidence="14">
        <text>L-isoleucine + 2-oxoglutarate = (S)-3-methyl-2-oxopentanoate + L-glutamate</text>
        <dbReference type="Rhea" id="RHEA:24801"/>
        <dbReference type="ChEBI" id="CHEBI:16810"/>
        <dbReference type="ChEBI" id="CHEBI:29985"/>
        <dbReference type="ChEBI" id="CHEBI:35146"/>
        <dbReference type="ChEBI" id="CHEBI:58045"/>
        <dbReference type="EC" id="2.6.1.42"/>
    </reaction>
</comment>
<evidence type="ECO:0000256" key="7">
    <source>
        <dbReference type="ARBA" id="ARBA00013053"/>
    </source>
</evidence>
<keyword evidence="8 16" id="KW-0032">Aminotransferase</keyword>
<dbReference type="InterPro" id="IPR005785">
    <property type="entry name" value="B_amino_transI"/>
</dbReference>
<dbReference type="SUPFAM" id="SSF56752">
    <property type="entry name" value="D-aminoacid aminotransferase-like PLP-dependent enzymes"/>
    <property type="match status" value="1"/>
</dbReference>
<dbReference type="GO" id="GO:0052654">
    <property type="term" value="F:L-leucine-2-oxoglutarate transaminase activity"/>
    <property type="evidence" value="ECO:0007669"/>
    <property type="project" value="RHEA"/>
</dbReference>
<dbReference type="NCBIfam" id="TIGR01122">
    <property type="entry name" value="ilvE_I"/>
    <property type="match status" value="1"/>
</dbReference>
<comment type="catalytic activity">
    <reaction evidence="13">
        <text>L-valine + 2-oxoglutarate = 3-methyl-2-oxobutanoate + L-glutamate</text>
        <dbReference type="Rhea" id="RHEA:24813"/>
        <dbReference type="ChEBI" id="CHEBI:11851"/>
        <dbReference type="ChEBI" id="CHEBI:16810"/>
        <dbReference type="ChEBI" id="CHEBI:29985"/>
        <dbReference type="ChEBI" id="CHEBI:57762"/>
        <dbReference type="EC" id="2.6.1.42"/>
    </reaction>
</comment>
<dbReference type="PANTHER" id="PTHR42743:SF11">
    <property type="entry name" value="AMINODEOXYCHORISMATE LYASE"/>
    <property type="match status" value="1"/>
</dbReference>
<dbReference type="Gene3D" id="3.20.10.10">
    <property type="entry name" value="D-amino Acid Aminotransferase, subunit A, domain 2"/>
    <property type="match status" value="1"/>
</dbReference>
<evidence type="ECO:0000256" key="2">
    <source>
        <dbReference type="ARBA" id="ARBA00003109"/>
    </source>
</evidence>
<comment type="function">
    <text evidence="2">Acts on leucine, isoleucine and valine.</text>
</comment>
<dbReference type="InterPro" id="IPR050571">
    <property type="entry name" value="Class-IV_PLP-Dep_Aminotrnsfr"/>
</dbReference>
<evidence type="ECO:0000256" key="11">
    <source>
        <dbReference type="ARBA" id="ARBA00022898"/>
    </source>
</evidence>
<accession>A0A485M0U0</accession>
<dbReference type="EMBL" id="CAADRM010000089">
    <property type="protein sequence ID" value="VFU14200.1"/>
    <property type="molecule type" value="Genomic_DNA"/>
</dbReference>
<dbReference type="Pfam" id="PF01063">
    <property type="entry name" value="Aminotran_4"/>
    <property type="match status" value="1"/>
</dbReference>
<dbReference type="InterPro" id="IPR001544">
    <property type="entry name" value="Aminotrans_IV"/>
</dbReference>
<evidence type="ECO:0000256" key="14">
    <source>
        <dbReference type="ARBA" id="ARBA00048798"/>
    </source>
</evidence>
<evidence type="ECO:0000256" key="8">
    <source>
        <dbReference type="ARBA" id="ARBA00022576"/>
    </source>
</evidence>
<evidence type="ECO:0000256" key="3">
    <source>
        <dbReference type="ARBA" id="ARBA00004824"/>
    </source>
</evidence>
<dbReference type="InterPro" id="IPR018300">
    <property type="entry name" value="Aminotrans_IV_CS"/>
</dbReference>
<comment type="cofactor">
    <cofactor evidence="1">
        <name>pyridoxal 5'-phosphate</name>
        <dbReference type="ChEBI" id="CHEBI:597326"/>
    </cofactor>
</comment>
<dbReference type="UniPathway" id="UPA00047">
    <property type="reaction ID" value="UER00058"/>
</dbReference>
<keyword evidence="12" id="KW-0100">Branched-chain amino acid biosynthesis</keyword>
<comment type="similarity">
    <text evidence="6">Belongs to the class-IV pyridoxal-phosphate-dependent aminotransferase family.</text>
</comment>
<evidence type="ECO:0000256" key="13">
    <source>
        <dbReference type="ARBA" id="ARBA00048212"/>
    </source>
</evidence>
<reference evidence="16" key="1">
    <citation type="submission" date="2019-03" db="EMBL/GenBank/DDBJ databases">
        <authorList>
            <person name="Hao L."/>
        </authorList>
    </citation>
    <scope>NUCLEOTIDE SEQUENCE</scope>
</reference>
<name>A0A485M0U0_9ZZZZ</name>
<evidence type="ECO:0000256" key="15">
    <source>
        <dbReference type="ARBA" id="ARBA00049229"/>
    </source>
</evidence>
<dbReference type="PANTHER" id="PTHR42743">
    <property type="entry name" value="AMINO-ACID AMINOTRANSFERASE"/>
    <property type="match status" value="1"/>
</dbReference>
<comment type="pathway">
    <text evidence="4">Amino-acid biosynthesis; L-valine biosynthesis; L-valine from pyruvate: step 4/4.</text>
</comment>
<evidence type="ECO:0000256" key="1">
    <source>
        <dbReference type="ARBA" id="ARBA00001933"/>
    </source>
</evidence>
<dbReference type="GO" id="GO:0052656">
    <property type="term" value="F:L-isoleucine-2-oxoglutarate transaminase activity"/>
    <property type="evidence" value="ECO:0007669"/>
    <property type="project" value="RHEA"/>
</dbReference>
<keyword evidence="10 16" id="KW-0808">Transferase</keyword>
<dbReference type="GO" id="GO:0009098">
    <property type="term" value="P:L-leucine biosynthetic process"/>
    <property type="evidence" value="ECO:0007669"/>
    <property type="project" value="UniProtKB-UniPathway"/>
</dbReference>
<organism evidence="16">
    <name type="scientific">anaerobic digester metagenome</name>
    <dbReference type="NCBI Taxonomy" id="1263854"/>
    <lineage>
        <taxon>unclassified sequences</taxon>
        <taxon>metagenomes</taxon>
        <taxon>ecological metagenomes</taxon>
    </lineage>
</organism>
<gene>
    <name evidence="16" type="primary">ilvE</name>
    <name evidence="16" type="ORF">SCFA_270002</name>
</gene>
<dbReference type="GO" id="GO:0005829">
    <property type="term" value="C:cytosol"/>
    <property type="evidence" value="ECO:0007669"/>
    <property type="project" value="TreeGrafter"/>
</dbReference>
<dbReference type="Gene3D" id="3.30.470.10">
    <property type="match status" value="1"/>
</dbReference>
<dbReference type="AlphaFoldDB" id="A0A485M0U0"/>
<evidence type="ECO:0000256" key="5">
    <source>
        <dbReference type="ARBA" id="ARBA00005072"/>
    </source>
</evidence>
<keyword evidence="9" id="KW-0028">Amino-acid biosynthesis</keyword>
<comment type="pathway">
    <text evidence="3">Amino-acid biosynthesis; L-isoleucine biosynthesis; L-isoleucine from 2-oxobutanoate: step 4/4.</text>
</comment>
<evidence type="ECO:0000256" key="6">
    <source>
        <dbReference type="ARBA" id="ARBA00009320"/>
    </source>
</evidence>
<dbReference type="UniPathway" id="UPA00048">
    <property type="reaction ID" value="UER00073"/>
</dbReference>
<dbReference type="InterPro" id="IPR043131">
    <property type="entry name" value="BCAT-like_N"/>
</dbReference>
<sequence>MVDKLKKIWLDGKLVDWDDAQVHVLTHSLHYGVAAFEGVRCYLCHDGRSAIFRHKEHTRRLFNSAKIYLMDIPYSPETIMNATKEVIEANGLKEAYIRPIAFIGDGVMGVNPGNNPIRVSIICWKWGAYLGDEGLTKGIRVKTSSFTRHHQNIMLTKAKVSGNYVNSVLSKIEVLKAGYDEALMLDPQGNVAEGSGENIFFVKDNEIFTPPLTNVLPGITRNTIITLAREMGYKVREEHFSRDALYLADEVFFTGTAAEVTPVREIDDRVIGEGRPGEVVKSLQKAFFDVVKGKDKKHEEWLDYLDQPAQGKVSGGSAR</sequence>
<dbReference type="GO" id="GO:0052655">
    <property type="term" value="F:L-valine-2-oxoglutarate transaminase activity"/>
    <property type="evidence" value="ECO:0007669"/>
    <property type="project" value="RHEA"/>
</dbReference>
<protein>
    <recommendedName>
        <fullName evidence="7">branched-chain-amino-acid transaminase</fullName>
        <ecNumber evidence="7">2.6.1.42</ecNumber>
    </recommendedName>
</protein>
<dbReference type="UniPathway" id="UPA00049">
    <property type="reaction ID" value="UER00062"/>
</dbReference>
<proteinExistence type="inferred from homology"/>
<evidence type="ECO:0000256" key="12">
    <source>
        <dbReference type="ARBA" id="ARBA00023304"/>
    </source>
</evidence>
<comment type="catalytic activity">
    <reaction evidence="15">
        <text>L-leucine + 2-oxoglutarate = 4-methyl-2-oxopentanoate + L-glutamate</text>
        <dbReference type="Rhea" id="RHEA:18321"/>
        <dbReference type="ChEBI" id="CHEBI:16810"/>
        <dbReference type="ChEBI" id="CHEBI:17865"/>
        <dbReference type="ChEBI" id="CHEBI:29985"/>
        <dbReference type="ChEBI" id="CHEBI:57427"/>
        <dbReference type="EC" id="2.6.1.42"/>
    </reaction>
</comment>
<comment type="pathway">
    <text evidence="5">Amino-acid biosynthesis; L-leucine biosynthesis; L-leucine from 3-methyl-2-oxobutanoate: step 4/4.</text>
</comment>
<dbReference type="EC" id="2.6.1.42" evidence="7"/>
<dbReference type="InterPro" id="IPR033939">
    <property type="entry name" value="BCAT_family"/>
</dbReference>
<evidence type="ECO:0000313" key="16">
    <source>
        <dbReference type="EMBL" id="VFU14200.1"/>
    </source>
</evidence>
<evidence type="ECO:0000256" key="10">
    <source>
        <dbReference type="ARBA" id="ARBA00022679"/>
    </source>
</evidence>
<dbReference type="CDD" id="cd01557">
    <property type="entry name" value="BCAT_beta_family"/>
    <property type="match status" value="1"/>
</dbReference>
<evidence type="ECO:0000256" key="4">
    <source>
        <dbReference type="ARBA" id="ARBA00004931"/>
    </source>
</evidence>
<keyword evidence="11" id="KW-0663">Pyridoxal phosphate</keyword>
<dbReference type="GO" id="GO:0009097">
    <property type="term" value="P:isoleucine biosynthetic process"/>
    <property type="evidence" value="ECO:0007669"/>
    <property type="project" value="UniProtKB-UniPathway"/>
</dbReference>
<dbReference type="GO" id="GO:0009099">
    <property type="term" value="P:L-valine biosynthetic process"/>
    <property type="evidence" value="ECO:0007669"/>
    <property type="project" value="UniProtKB-UniPathway"/>
</dbReference>
<evidence type="ECO:0000256" key="9">
    <source>
        <dbReference type="ARBA" id="ARBA00022605"/>
    </source>
</evidence>
<dbReference type="InterPro" id="IPR043132">
    <property type="entry name" value="BCAT-like_C"/>
</dbReference>
<dbReference type="InterPro" id="IPR036038">
    <property type="entry name" value="Aminotransferase-like"/>
</dbReference>
<dbReference type="FunFam" id="3.20.10.10:FF:000001">
    <property type="entry name" value="Branched-chain-amino-acid aminotransferase"/>
    <property type="match status" value="1"/>
</dbReference>